<dbReference type="GO" id="GO:0005886">
    <property type="term" value="C:plasma membrane"/>
    <property type="evidence" value="ECO:0007669"/>
    <property type="project" value="UniProtKB-SubCell"/>
</dbReference>
<feature type="transmembrane region" description="Helical" evidence="7">
    <location>
        <begin position="329"/>
        <end position="351"/>
    </location>
</feature>
<comment type="similarity">
    <text evidence="2">Belongs to the acyltransferase 3 family.</text>
</comment>
<proteinExistence type="inferred from homology"/>
<sequence>MEKKQRLTGIDLFRGIAVYGVVVLHSDGGFTVKPPLWELIRQFASFAVPFFLATSFYLATDKLYSGSQFKLKPRLIRLLIPYGFWTLFYLLYKAAKYAIDRDYDQLSHLLEDPVSILFFGGAAFHLYFLPLLIIGTITVKGCEFLVHRKVALKTLVLFCVLSLIIYELILKTGNAFELGENVAFQNFLETFFDQAKDNSIVRIALVQLSWIIRCLPYIFVAMLLNYPSWKAPLNKRLQEKGFTIALLITFVLIALGGTLILPESFSEVYLGYSALLLAVSLSKYIPENHLINQSGLYSFGIYLIHLIVVEILIILLNRMNPNSTFEGSTLLFLAISIFSFIISWLVTSLLMKRKSLSRLMFGV</sequence>
<feature type="transmembrane region" description="Helical" evidence="7">
    <location>
        <begin position="115"/>
        <end position="138"/>
    </location>
</feature>
<dbReference type="PATRIC" id="fig|1637645.4.peg.212"/>
<dbReference type="AlphaFoldDB" id="A0A0F5YKF9"/>
<feature type="transmembrane region" description="Helical" evidence="7">
    <location>
        <begin position="43"/>
        <end position="64"/>
    </location>
</feature>
<evidence type="ECO:0000256" key="2">
    <source>
        <dbReference type="ARBA" id="ARBA00007400"/>
    </source>
</evidence>
<keyword evidence="5 7" id="KW-1133">Transmembrane helix</keyword>
<dbReference type="Proteomes" id="UP000033607">
    <property type="component" value="Unassembled WGS sequence"/>
</dbReference>
<feature type="transmembrane region" description="Helical" evidence="7">
    <location>
        <begin position="210"/>
        <end position="229"/>
    </location>
</feature>
<name>A0A0F5YKF9_9CYAN</name>
<keyword evidence="6 7" id="KW-0472">Membrane</keyword>
<evidence type="ECO:0000256" key="3">
    <source>
        <dbReference type="ARBA" id="ARBA00022475"/>
    </source>
</evidence>
<dbReference type="GO" id="GO:0009246">
    <property type="term" value="P:enterobacterial common antigen biosynthetic process"/>
    <property type="evidence" value="ECO:0007669"/>
    <property type="project" value="TreeGrafter"/>
</dbReference>
<dbReference type="PANTHER" id="PTHR40074">
    <property type="entry name" value="O-ACETYLTRANSFERASE WECH"/>
    <property type="match status" value="1"/>
</dbReference>
<gene>
    <name evidence="9" type="ORF">WN50_04450</name>
</gene>
<comment type="subcellular location">
    <subcellularLocation>
        <location evidence="1">Cell membrane</location>
        <topology evidence="1">Multi-pass membrane protein</topology>
    </subcellularLocation>
</comment>
<protein>
    <recommendedName>
        <fullName evidence="8">Acyltransferase 3 domain-containing protein</fullName>
    </recommendedName>
</protein>
<evidence type="ECO:0000259" key="8">
    <source>
        <dbReference type="Pfam" id="PF01757"/>
    </source>
</evidence>
<dbReference type="OrthoDB" id="479741at2"/>
<feature type="transmembrane region" description="Helical" evidence="7">
    <location>
        <begin position="12"/>
        <end position="31"/>
    </location>
</feature>
<reference evidence="9 10" key="1">
    <citation type="submission" date="2015-06" db="EMBL/GenBank/DDBJ databases">
        <title>Draft genome assembly of filamentous brackish cyanobacterium Limnoraphis robusta strain CS-951.</title>
        <authorList>
            <person name="Willis A."/>
            <person name="Parks M."/>
            <person name="Burford M.A."/>
        </authorList>
    </citation>
    <scope>NUCLEOTIDE SEQUENCE [LARGE SCALE GENOMIC DNA]</scope>
    <source>
        <strain evidence="9 10">CS-951</strain>
    </source>
</reference>
<keyword evidence="4 7" id="KW-0812">Transmembrane</keyword>
<feature type="transmembrane region" description="Helical" evidence="7">
    <location>
        <begin position="150"/>
        <end position="169"/>
    </location>
</feature>
<comment type="caution">
    <text evidence="9">The sequence shown here is derived from an EMBL/GenBank/DDBJ whole genome shotgun (WGS) entry which is preliminary data.</text>
</comment>
<dbReference type="InterPro" id="IPR002656">
    <property type="entry name" value="Acyl_transf_3_dom"/>
</dbReference>
<evidence type="ECO:0000313" key="9">
    <source>
        <dbReference type="EMBL" id="KKD39248.1"/>
    </source>
</evidence>
<evidence type="ECO:0000256" key="6">
    <source>
        <dbReference type="ARBA" id="ARBA00023136"/>
    </source>
</evidence>
<dbReference type="EMBL" id="LATL02000011">
    <property type="protein sequence ID" value="KKD39248.1"/>
    <property type="molecule type" value="Genomic_DNA"/>
</dbReference>
<evidence type="ECO:0000256" key="4">
    <source>
        <dbReference type="ARBA" id="ARBA00022692"/>
    </source>
</evidence>
<dbReference type="RefSeq" id="WP_046277299.1">
    <property type="nucleotide sequence ID" value="NZ_LATL02000011.1"/>
</dbReference>
<feature type="domain" description="Acyltransferase 3" evidence="8">
    <location>
        <begin position="8"/>
        <end position="347"/>
    </location>
</feature>
<evidence type="ECO:0000313" key="10">
    <source>
        <dbReference type="Proteomes" id="UP000033607"/>
    </source>
</evidence>
<feature type="transmembrane region" description="Helical" evidence="7">
    <location>
        <begin position="241"/>
        <end position="262"/>
    </location>
</feature>
<dbReference type="Pfam" id="PF01757">
    <property type="entry name" value="Acyl_transf_3"/>
    <property type="match status" value="1"/>
</dbReference>
<evidence type="ECO:0000256" key="7">
    <source>
        <dbReference type="SAM" id="Phobius"/>
    </source>
</evidence>
<accession>A0A0F5YKF9</accession>
<evidence type="ECO:0000256" key="5">
    <source>
        <dbReference type="ARBA" id="ARBA00022989"/>
    </source>
</evidence>
<dbReference type="PANTHER" id="PTHR40074:SF2">
    <property type="entry name" value="O-ACETYLTRANSFERASE WECH"/>
    <property type="match status" value="1"/>
</dbReference>
<organism evidence="9 10">
    <name type="scientific">Limnoraphis robusta CS-951</name>
    <dbReference type="NCBI Taxonomy" id="1637645"/>
    <lineage>
        <taxon>Bacteria</taxon>
        <taxon>Bacillati</taxon>
        <taxon>Cyanobacteriota</taxon>
        <taxon>Cyanophyceae</taxon>
        <taxon>Oscillatoriophycideae</taxon>
        <taxon>Oscillatoriales</taxon>
        <taxon>Sirenicapillariaceae</taxon>
        <taxon>Limnoraphis</taxon>
    </lineage>
</organism>
<feature type="transmembrane region" description="Helical" evidence="7">
    <location>
        <begin position="297"/>
        <end position="317"/>
    </location>
</feature>
<evidence type="ECO:0000256" key="1">
    <source>
        <dbReference type="ARBA" id="ARBA00004651"/>
    </source>
</evidence>
<keyword evidence="3" id="KW-1003">Cell membrane</keyword>
<feature type="transmembrane region" description="Helical" evidence="7">
    <location>
        <begin position="76"/>
        <end position="95"/>
    </location>
</feature>
<dbReference type="GO" id="GO:0016413">
    <property type="term" value="F:O-acetyltransferase activity"/>
    <property type="evidence" value="ECO:0007669"/>
    <property type="project" value="TreeGrafter"/>
</dbReference>